<dbReference type="Proteomes" id="UP001303046">
    <property type="component" value="Unassembled WGS sequence"/>
</dbReference>
<reference evidence="1 2" key="1">
    <citation type="submission" date="2023-08" db="EMBL/GenBank/DDBJ databases">
        <title>A Necator americanus chromosomal reference genome.</title>
        <authorList>
            <person name="Ilik V."/>
            <person name="Petrzelkova K.J."/>
            <person name="Pardy F."/>
            <person name="Fuh T."/>
            <person name="Niatou-Singa F.S."/>
            <person name="Gouil Q."/>
            <person name="Baker L."/>
            <person name="Ritchie M.E."/>
            <person name="Jex A.R."/>
            <person name="Gazzola D."/>
            <person name="Li H."/>
            <person name="Toshio Fujiwara R."/>
            <person name="Zhan B."/>
            <person name="Aroian R.V."/>
            <person name="Pafco B."/>
            <person name="Schwarz E.M."/>
        </authorList>
    </citation>
    <scope>NUCLEOTIDE SEQUENCE [LARGE SCALE GENOMIC DNA]</scope>
    <source>
        <strain evidence="1 2">Aroian</strain>
        <tissue evidence="1">Whole animal</tissue>
    </source>
</reference>
<organism evidence="1 2">
    <name type="scientific">Necator americanus</name>
    <name type="common">Human hookworm</name>
    <dbReference type="NCBI Taxonomy" id="51031"/>
    <lineage>
        <taxon>Eukaryota</taxon>
        <taxon>Metazoa</taxon>
        <taxon>Ecdysozoa</taxon>
        <taxon>Nematoda</taxon>
        <taxon>Chromadorea</taxon>
        <taxon>Rhabditida</taxon>
        <taxon>Rhabditina</taxon>
        <taxon>Rhabditomorpha</taxon>
        <taxon>Strongyloidea</taxon>
        <taxon>Ancylostomatidae</taxon>
        <taxon>Bunostominae</taxon>
        <taxon>Necator</taxon>
    </lineage>
</organism>
<proteinExistence type="predicted"/>
<comment type="caution">
    <text evidence="1">The sequence shown here is derived from an EMBL/GenBank/DDBJ whole genome shotgun (WGS) entry which is preliminary data.</text>
</comment>
<evidence type="ECO:0000313" key="2">
    <source>
        <dbReference type="Proteomes" id="UP001303046"/>
    </source>
</evidence>
<accession>A0ABR1BXP2</accession>
<sequence length="83" mass="8998">MEVGMVPPISACITANSRLQNAVLYDATYCSAPPLAPPPPCDSSKINSDCPIGSKGRYACTRIRILHLKSVPLQIRDKQEEEA</sequence>
<keyword evidence="2" id="KW-1185">Reference proteome</keyword>
<evidence type="ECO:0000313" key="1">
    <source>
        <dbReference type="EMBL" id="KAK6731083.1"/>
    </source>
</evidence>
<name>A0ABR1BXP2_NECAM</name>
<gene>
    <name evidence="1" type="primary">Necator_chrI.g3637</name>
    <name evidence="1" type="ORF">RB195_007508</name>
</gene>
<dbReference type="EMBL" id="JAVFWL010000001">
    <property type="protein sequence ID" value="KAK6731083.1"/>
    <property type="molecule type" value="Genomic_DNA"/>
</dbReference>
<protein>
    <submittedName>
        <fullName evidence="1">Uncharacterized protein</fullName>
    </submittedName>
</protein>